<dbReference type="InterPro" id="IPR016181">
    <property type="entry name" value="Acyl_CoA_acyltransferase"/>
</dbReference>
<dbReference type="GO" id="GO:0031415">
    <property type="term" value="C:NatA complex"/>
    <property type="evidence" value="ECO:0007669"/>
    <property type="project" value="TreeGrafter"/>
</dbReference>
<gene>
    <name evidence="3" type="ORF">MICPUCDRAFT_49841</name>
</gene>
<feature type="compositionally biased region" description="Low complexity" evidence="1">
    <location>
        <begin position="1"/>
        <end position="33"/>
    </location>
</feature>
<name>C1MGJ9_MICPC</name>
<organism evidence="4">
    <name type="scientific">Micromonas pusilla (strain CCMP1545)</name>
    <name type="common">Picoplanktonic green alga</name>
    <dbReference type="NCBI Taxonomy" id="564608"/>
    <lineage>
        <taxon>Eukaryota</taxon>
        <taxon>Viridiplantae</taxon>
        <taxon>Chlorophyta</taxon>
        <taxon>Mamiellophyceae</taxon>
        <taxon>Mamiellales</taxon>
        <taxon>Mamiellaceae</taxon>
        <taxon>Micromonas</taxon>
    </lineage>
</organism>
<dbReference type="KEGG" id="mpp:MICPUCDRAFT_49841"/>
<dbReference type="OMA" id="DCVDATK"/>
<dbReference type="Gene3D" id="3.40.630.30">
    <property type="match status" value="1"/>
</dbReference>
<dbReference type="OrthoDB" id="41532at2759"/>
<keyword evidence="4" id="KW-1185">Reference proteome</keyword>
<evidence type="ECO:0000313" key="4">
    <source>
        <dbReference type="Proteomes" id="UP000001876"/>
    </source>
</evidence>
<proteinExistence type="predicted"/>
<dbReference type="GO" id="GO:0007064">
    <property type="term" value="P:mitotic sister chromatid cohesion"/>
    <property type="evidence" value="ECO:0007669"/>
    <property type="project" value="TreeGrafter"/>
</dbReference>
<accession>C1MGJ9</accession>
<dbReference type="PANTHER" id="PTHR42919:SF20">
    <property type="entry name" value="GCN5-RELATED N-ACETYLTRANSFERASE 10, CHLOROPLASTIC"/>
    <property type="match status" value="1"/>
</dbReference>
<dbReference type="EMBL" id="GG663735">
    <property type="protein sequence ID" value="EEH60040.1"/>
    <property type="molecule type" value="Genomic_DNA"/>
</dbReference>
<dbReference type="Pfam" id="PF00583">
    <property type="entry name" value="Acetyltransf_1"/>
    <property type="match status" value="1"/>
</dbReference>
<dbReference type="RefSeq" id="XP_003054788.1">
    <property type="nucleotide sequence ID" value="XM_003054742.1"/>
</dbReference>
<reference evidence="3 4" key="1">
    <citation type="journal article" date="2009" name="Science">
        <title>Green evolution and dynamic adaptations revealed by genomes of the marine picoeukaryotes Micromonas.</title>
        <authorList>
            <person name="Worden A.Z."/>
            <person name="Lee J.H."/>
            <person name="Mock T."/>
            <person name="Rouze P."/>
            <person name="Simmons M.P."/>
            <person name="Aerts A.L."/>
            <person name="Allen A.E."/>
            <person name="Cuvelier M.L."/>
            <person name="Derelle E."/>
            <person name="Everett M.V."/>
            <person name="Foulon E."/>
            <person name="Grimwood J."/>
            <person name="Gundlach H."/>
            <person name="Henrissat B."/>
            <person name="Napoli C."/>
            <person name="McDonald S.M."/>
            <person name="Parker M.S."/>
            <person name="Rombauts S."/>
            <person name="Salamov A."/>
            <person name="Von Dassow P."/>
            <person name="Badger J.H."/>
            <person name="Coutinho P.M."/>
            <person name="Demir E."/>
            <person name="Dubchak I."/>
            <person name="Gentemann C."/>
            <person name="Eikrem W."/>
            <person name="Gready J.E."/>
            <person name="John U."/>
            <person name="Lanier W."/>
            <person name="Lindquist E.A."/>
            <person name="Lucas S."/>
            <person name="Mayer K.F."/>
            <person name="Moreau H."/>
            <person name="Not F."/>
            <person name="Otillar R."/>
            <person name="Panaud O."/>
            <person name="Pangilinan J."/>
            <person name="Paulsen I."/>
            <person name="Piegu B."/>
            <person name="Poliakov A."/>
            <person name="Robbens S."/>
            <person name="Schmutz J."/>
            <person name="Toulza E."/>
            <person name="Wyss T."/>
            <person name="Zelensky A."/>
            <person name="Zhou K."/>
            <person name="Armbrust E.V."/>
            <person name="Bhattacharya D."/>
            <person name="Goodenough U.W."/>
            <person name="Van de Peer Y."/>
            <person name="Grigoriev I.V."/>
        </authorList>
    </citation>
    <scope>NUCLEOTIDE SEQUENCE [LARGE SCALE GENOMIC DNA]</scope>
    <source>
        <strain evidence="3 4">CCMP1545</strain>
    </source>
</reference>
<feature type="domain" description="N-acetyltransferase" evidence="2">
    <location>
        <begin position="156"/>
        <end position="328"/>
    </location>
</feature>
<dbReference type="InterPro" id="IPR051556">
    <property type="entry name" value="N-term/lysine_N-AcTrnsfr"/>
</dbReference>
<dbReference type="CDD" id="cd04301">
    <property type="entry name" value="NAT_SF"/>
    <property type="match status" value="1"/>
</dbReference>
<dbReference type="SUPFAM" id="SSF55729">
    <property type="entry name" value="Acyl-CoA N-acyltransferases (Nat)"/>
    <property type="match status" value="1"/>
</dbReference>
<dbReference type="Proteomes" id="UP000001876">
    <property type="component" value="Unassembled WGS sequence"/>
</dbReference>
<feature type="compositionally biased region" description="Basic and acidic residues" evidence="1">
    <location>
        <begin position="40"/>
        <end position="49"/>
    </location>
</feature>
<evidence type="ECO:0000259" key="2">
    <source>
        <dbReference type="PROSITE" id="PS51186"/>
    </source>
</evidence>
<dbReference type="GO" id="GO:0008080">
    <property type="term" value="F:N-acetyltransferase activity"/>
    <property type="evidence" value="ECO:0007669"/>
    <property type="project" value="TreeGrafter"/>
</dbReference>
<dbReference type="InterPro" id="IPR000182">
    <property type="entry name" value="GNAT_dom"/>
</dbReference>
<dbReference type="AlphaFoldDB" id="C1MGJ9"/>
<evidence type="ECO:0000313" key="3">
    <source>
        <dbReference type="EMBL" id="EEH60040.1"/>
    </source>
</evidence>
<feature type="region of interest" description="Disordered" evidence="1">
    <location>
        <begin position="1"/>
        <end position="78"/>
    </location>
</feature>
<feature type="compositionally biased region" description="Basic and acidic residues" evidence="1">
    <location>
        <begin position="61"/>
        <end position="78"/>
    </location>
</feature>
<evidence type="ECO:0000256" key="1">
    <source>
        <dbReference type="SAM" id="MobiDB-lite"/>
    </source>
</evidence>
<protein>
    <submittedName>
        <fullName evidence="3">Predicted protein</fullName>
    </submittedName>
</protein>
<dbReference type="PANTHER" id="PTHR42919">
    <property type="entry name" value="N-ALPHA-ACETYLTRANSFERASE"/>
    <property type="match status" value="1"/>
</dbReference>
<dbReference type="GeneID" id="9681198"/>
<dbReference type="PROSITE" id="PS51186">
    <property type="entry name" value="GNAT"/>
    <property type="match status" value="1"/>
</dbReference>
<sequence>MAALPVASARVAPRAAISPRARRAAPSSSSSSRRGGRLRVRAEDAKQESRSPAPYVPGQMMREENAKKEEAKSEKDKKEAEFEKAFAYIPPEGYPEQNRLIPKGLRVRLGAGIVEIVDEDAIERKRQAAKAAAEGEGRPGSYVVEENFQTKDKQNVVIAAMNEEDCVDATKLIMSLFFKVRPIDYLAKDRLEAEQSERVFNGLKEGVLESNDRLLIVAKIGGRLVGVAEVSLPGGKRFGAELLQPRAPDDFPYVSDVAVAPPARGKGIGRALLNACESAMVRQGLEKIYLHVKVDNEEGQALFERSGYEEPADAKAGLTQFQISQRASKGGVFSKLGLVEAGHMLMMKELNAERRAGQSP</sequence>